<dbReference type="KEGG" id="kol:Kole_0084"/>
<dbReference type="CDD" id="cd00093">
    <property type="entry name" value="HTH_XRE"/>
    <property type="match status" value="1"/>
</dbReference>
<dbReference type="SUPFAM" id="SSF47413">
    <property type="entry name" value="lambda repressor-like DNA-binding domains"/>
    <property type="match status" value="1"/>
</dbReference>
<dbReference type="AlphaFoldDB" id="C5CHV7"/>
<dbReference type="EMBL" id="CP001634">
    <property type="protein sequence ID" value="ACR78812.1"/>
    <property type="molecule type" value="Genomic_DNA"/>
</dbReference>
<organism evidence="2 3">
    <name type="scientific">Kosmotoga olearia (strain ATCC BAA-1733 / DSM 21960 / TBF 19.5.1)</name>
    <dbReference type="NCBI Taxonomy" id="521045"/>
    <lineage>
        <taxon>Bacteria</taxon>
        <taxon>Thermotogati</taxon>
        <taxon>Thermotogota</taxon>
        <taxon>Thermotogae</taxon>
        <taxon>Kosmotogales</taxon>
        <taxon>Kosmotogaceae</taxon>
        <taxon>Kosmotoga</taxon>
    </lineage>
</organism>
<evidence type="ECO:0000313" key="3">
    <source>
        <dbReference type="Proteomes" id="UP000002382"/>
    </source>
</evidence>
<gene>
    <name evidence="2" type="ordered locus">Kole_0084</name>
</gene>
<accession>C5CHV7</accession>
<feature type="domain" description="HTH cro/C1-type" evidence="1">
    <location>
        <begin position="4"/>
        <end position="58"/>
    </location>
</feature>
<dbReference type="InterPro" id="IPR010982">
    <property type="entry name" value="Lambda_DNA-bd_dom_sf"/>
</dbReference>
<dbReference type="PROSITE" id="PS50943">
    <property type="entry name" value="HTH_CROC1"/>
    <property type="match status" value="1"/>
</dbReference>
<name>C5CHV7_KOSOT</name>
<dbReference type="Proteomes" id="UP000002382">
    <property type="component" value="Chromosome"/>
</dbReference>
<evidence type="ECO:0000259" key="1">
    <source>
        <dbReference type="PROSITE" id="PS50943"/>
    </source>
</evidence>
<dbReference type="InterPro" id="IPR001387">
    <property type="entry name" value="Cro/C1-type_HTH"/>
</dbReference>
<proteinExistence type="predicted"/>
<evidence type="ECO:0000313" key="2">
    <source>
        <dbReference type="EMBL" id="ACR78812.1"/>
    </source>
</evidence>
<protein>
    <submittedName>
        <fullName evidence="2">Transcriptional regulator, XRE family</fullName>
    </submittedName>
</protein>
<dbReference type="RefSeq" id="WP_012744600.1">
    <property type="nucleotide sequence ID" value="NC_012785.1"/>
</dbReference>
<dbReference type="Gene3D" id="1.10.260.40">
    <property type="entry name" value="lambda repressor-like DNA-binding domains"/>
    <property type="match status" value="1"/>
</dbReference>
<dbReference type="eggNOG" id="COG1476">
    <property type="taxonomic scope" value="Bacteria"/>
</dbReference>
<reference evidence="2 3" key="1">
    <citation type="submission" date="2009-06" db="EMBL/GenBank/DDBJ databases">
        <title>Complete sequence of Thermotogales bacterium TBF 19.5.1.</title>
        <authorList>
            <consortium name="US DOE Joint Genome Institute"/>
            <person name="Lucas S."/>
            <person name="Copeland A."/>
            <person name="Lapidus A."/>
            <person name="Glavina del Rio T."/>
            <person name="Tice H."/>
            <person name="Bruce D."/>
            <person name="Goodwin L."/>
            <person name="Pitluck S."/>
            <person name="Chertkov O."/>
            <person name="Brettin T."/>
            <person name="Detter J.C."/>
            <person name="Han C."/>
            <person name="Schmutz J."/>
            <person name="Larimer F."/>
            <person name="Land M."/>
            <person name="Hauser L."/>
            <person name="Kyrpides N."/>
            <person name="Ovchinnikova G."/>
            <person name="Noll K."/>
        </authorList>
    </citation>
    <scope>NUCLEOTIDE SEQUENCE [LARGE SCALE GENOMIC DNA]</scope>
    <source>
        <strain evidence="3">ATCC BAA-1733 / DSM 21960 / TBF 19.5.1</strain>
    </source>
</reference>
<reference evidence="2 3" key="2">
    <citation type="journal article" date="2011" name="J. Bacteriol.">
        <title>Genome Sequence of Kosmotoga olearia Strain TBF 19.5.1, a Thermophilic Bacterium with a Wide Growth Temperature Range, Isolated from the Troll B Oil Platform in the North Sea.</title>
        <authorList>
            <person name="Swithers K.S."/>
            <person name="Dipippo J.L."/>
            <person name="Bruce D.C."/>
            <person name="Detter C."/>
            <person name="Tapia R."/>
            <person name="Han S."/>
            <person name="Goodwin L.A."/>
            <person name="Han J."/>
            <person name="Woyke T."/>
            <person name="Pitluck S."/>
            <person name="Pennacchio L."/>
            <person name="Nolan M."/>
            <person name="Mikhailova N."/>
            <person name="Land M.L."/>
            <person name="Nesbo C.L."/>
            <person name="Gogarten J.P."/>
            <person name="Noll K.M."/>
        </authorList>
    </citation>
    <scope>NUCLEOTIDE SEQUENCE [LARGE SCALE GENOMIC DNA]</scope>
    <source>
        <strain evidence="3">ATCC BAA-1733 / DSM 21960 / TBF 19.5.1</strain>
    </source>
</reference>
<dbReference type="OrthoDB" id="46567at2"/>
<dbReference type="GO" id="GO:0003677">
    <property type="term" value="F:DNA binding"/>
    <property type="evidence" value="ECO:0007669"/>
    <property type="project" value="InterPro"/>
</dbReference>
<sequence>MNLLVYSRLQFSLTQKELGRLIGKDSKYISAVERERIKPPFYVSDNIAYVLKMPVEVLFPNYVRRSRLPNWKELMYLRSLGYNIEVYRELVSTLTQG</sequence>
<dbReference type="SMART" id="SM00530">
    <property type="entry name" value="HTH_XRE"/>
    <property type="match status" value="1"/>
</dbReference>
<keyword evidence="3" id="KW-1185">Reference proteome</keyword>
<dbReference type="HOGENOM" id="CLU_2343068_0_0_0"/>